<feature type="region of interest" description="Disordered" evidence="1">
    <location>
        <begin position="338"/>
        <end position="373"/>
    </location>
</feature>
<dbReference type="GO" id="GO:0008270">
    <property type="term" value="F:zinc ion binding"/>
    <property type="evidence" value="ECO:0007669"/>
    <property type="project" value="InterPro"/>
</dbReference>
<dbReference type="InterPro" id="IPR003604">
    <property type="entry name" value="Matrin/U1-like-C_Znf_C2H2"/>
</dbReference>
<dbReference type="PANTHER" id="PTHR46742">
    <property type="entry name" value="LYSINE-RICH COILED-COIL PROTEIN 1"/>
    <property type="match status" value="1"/>
</dbReference>
<feature type="domain" description="C2H2-type" evidence="2">
    <location>
        <begin position="280"/>
        <end position="302"/>
    </location>
</feature>
<evidence type="ECO:0000256" key="1">
    <source>
        <dbReference type="SAM" id="MobiDB-lite"/>
    </source>
</evidence>
<keyword evidence="4" id="KW-1185">Reference proteome</keyword>
<accession>A0AAV3AYQ2</accession>
<protein>
    <recommendedName>
        <fullName evidence="2">C2H2-type domain-containing protein</fullName>
    </recommendedName>
</protein>
<dbReference type="Proteomes" id="UP001181693">
    <property type="component" value="Unassembled WGS sequence"/>
</dbReference>
<dbReference type="InterPro" id="IPR036236">
    <property type="entry name" value="Znf_C2H2_sf"/>
</dbReference>
<evidence type="ECO:0000313" key="3">
    <source>
        <dbReference type="EMBL" id="DBA29417.1"/>
    </source>
</evidence>
<dbReference type="GO" id="GO:0003676">
    <property type="term" value="F:nucleic acid binding"/>
    <property type="evidence" value="ECO:0007669"/>
    <property type="project" value="InterPro"/>
</dbReference>
<dbReference type="PROSITE" id="PS00028">
    <property type="entry name" value="ZINC_FINGER_C2H2_1"/>
    <property type="match status" value="1"/>
</dbReference>
<dbReference type="AlphaFoldDB" id="A0AAV3AYQ2"/>
<dbReference type="PANTHER" id="PTHR46742:SF2">
    <property type="entry name" value="ZINC FINGER MATRIN-TYPE PROTEIN 1"/>
    <property type="match status" value="1"/>
</dbReference>
<dbReference type="SMART" id="SM00451">
    <property type="entry name" value="ZnF_U1"/>
    <property type="match status" value="4"/>
</dbReference>
<feature type="compositionally biased region" description="Basic residues" evidence="1">
    <location>
        <begin position="441"/>
        <end position="460"/>
    </location>
</feature>
<feature type="compositionally biased region" description="Basic and acidic residues" evidence="1">
    <location>
        <begin position="338"/>
        <end position="352"/>
    </location>
</feature>
<feature type="compositionally biased region" description="Basic and acidic residues" evidence="1">
    <location>
        <begin position="461"/>
        <end position="497"/>
    </location>
</feature>
<organism evidence="3 4">
    <name type="scientific">Pyxicephalus adspersus</name>
    <name type="common">African bullfrog</name>
    <dbReference type="NCBI Taxonomy" id="30357"/>
    <lineage>
        <taxon>Eukaryota</taxon>
        <taxon>Metazoa</taxon>
        <taxon>Chordata</taxon>
        <taxon>Craniata</taxon>
        <taxon>Vertebrata</taxon>
        <taxon>Euteleostomi</taxon>
        <taxon>Amphibia</taxon>
        <taxon>Batrachia</taxon>
        <taxon>Anura</taxon>
        <taxon>Neobatrachia</taxon>
        <taxon>Ranoidea</taxon>
        <taxon>Pyxicephalidae</taxon>
        <taxon>Pyxicephalinae</taxon>
        <taxon>Pyxicephalus</taxon>
    </lineage>
</organism>
<feature type="region of interest" description="Disordered" evidence="1">
    <location>
        <begin position="409"/>
        <end position="543"/>
    </location>
</feature>
<dbReference type="Pfam" id="PF12874">
    <property type="entry name" value="zf-met"/>
    <property type="match status" value="4"/>
</dbReference>
<gene>
    <name evidence="3" type="ORF">GDO54_009642</name>
</gene>
<sequence>MASEGAIIPQLVESITQSSSPSTATCSVPLAGGDISSSTHTTIPCQTEVVLDEKTKKELFTDTFCRVCGAVLQFESHRNAHYEGKRHAQKVRLYFLNKELEEMAFKKKADQKTEHTNFHVDQQIAQDKNKFCSLCNMVFSSPVVAQSHYVGKIHAKKLKQLSGDPNEWTAEVGDSTVTVLNEEAVPPVSEQDTVMSPLLEKSNQHEANSEPTSNNNNEIDLTDPNKYCKMCCASFNNPLVAQQHYNGKKHARNELRRKMMEEMGDNGLPVESGGDGVYVCPICSITLTSIEMYQSHMQGNKHQIKENIVANLMKNTKKTYASFENELQDYIKVQKARGLEPKTQFRPEKDQQDSSEETEPAPTHPHPNPAAYKFFGHQAMPYQSYNPPHMTDPRMAGWDQAGYWQQKPKRMPLKHAPPRKHLTSDSSDTSSSDDSSDSYKKERRHKREHRSKERKHHSKSKRENGSSERKKRKIEETDSGKEDSDREKKSDGASADKSKHKKEKKKKDDLSTDKESKKHKKSKKVEDQRTEEEMLWDESILGF</sequence>
<dbReference type="Gene3D" id="3.30.160.60">
    <property type="entry name" value="Classic Zinc Finger"/>
    <property type="match status" value="4"/>
</dbReference>
<reference evidence="3" key="1">
    <citation type="thesis" date="2020" institute="ProQuest LLC" country="789 East Eisenhower Parkway, Ann Arbor, MI, USA">
        <title>Comparative Genomics and Chromosome Evolution.</title>
        <authorList>
            <person name="Mudd A.B."/>
        </authorList>
    </citation>
    <scope>NUCLEOTIDE SEQUENCE</scope>
    <source>
        <strain evidence="3">1538</strain>
        <tissue evidence="3">Blood</tissue>
    </source>
</reference>
<evidence type="ECO:0000259" key="2">
    <source>
        <dbReference type="PROSITE" id="PS00028"/>
    </source>
</evidence>
<feature type="compositionally biased region" description="Low complexity" evidence="1">
    <location>
        <begin position="424"/>
        <end position="433"/>
    </location>
</feature>
<feature type="compositionally biased region" description="Basic residues" evidence="1">
    <location>
        <begin position="409"/>
        <end position="421"/>
    </location>
</feature>
<dbReference type="InterPro" id="IPR013087">
    <property type="entry name" value="Znf_C2H2_type"/>
</dbReference>
<dbReference type="EMBL" id="DYDO01000003">
    <property type="protein sequence ID" value="DBA29417.1"/>
    <property type="molecule type" value="Genomic_DNA"/>
</dbReference>
<dbReference type="SUPFAM" id="SSF57667">
    <property type="entry name" value="beta-beta-alpha zinc fingers"/>
    <property type="match status" value="4"/>
</dbReference>
<comment type="caution">
    <text evidence="3">The sequence shown here is derived from an EMBL/GenBank/DDBJ whole genome shotgun (WGS) entry which is preliminary data.</text>
</comment>
<dbReference type="SMART" id="SM00355">
    <property type="entry name" value="ZnF_C2H2"/>
    <property type="match status" value="4"/>
</dbReference>
<name>A0AAV3AYQ2_PYXAD</name>
<evidence type="ECO:0000313" key="4">
    <source>
        <dbReference type="Proteomes" id="UP001181693"/>
    </source>
</evidence>
<proteinExistence type="predicted"/>
<feature type="compositionally biased region" description="Basic and acidic residues" evidence="1">
    <location>
        <begin position="506"/>
        <end position="516"/>
    </location>
</feature>